<dbReference type="PANTHER" id="PTHR21470">
    <property type="entry name" value="RAB6-INTERACTING PROTEIN GORAB"/>
    <property type="match status" value="1"/>
</dbReference>
<evidence type="ECO:0000256" key="7">
    <source>
        <dbReference type="ARBA" id="ARBA00023054"/>
    </source>
</evidence>
<dbReference type="GO" id="GO:1905515">
    <property type="term" value="P:non-motile cilium assembly"/>
    <property type="evidence" value="ECO:0007669"/>
    <property type="project" value="TreeGrafter"/>
</dbReference>
<dbReference type="Proteomes" id="UP000283509">
    <property type="component" value="Unassembled WGS sequence"/>
</dbReference>
<reference evidence="10 11" key="1">
    <citation type="submission" date="2018-04" db="EMBL/GenBank/DDBJ databases">
        <authorList>
            <person name="Zhang X."/>
            <person name="Yuan J."/>
            <person name="Li F."/>
            <person name="Xiang J."/>
        </authorList>
    </citation>
    <scope>NUCLEOTIDE SEQUENCE [LARGE SCALE GENOMIC DNA]</scope>
    <source>
        <tissue evidence="10">Muscle</tissue>
    </source>
</reference>
<evidence type="ECO:0000256" key="9">
    <source>
        <dbReference type="SAM" id="MobiDB-lite"/>
    </source>
</evidence>
<evidence type="ECO:0000256" key="8">
    <source>
        <dbReference type="SAM" id="Coils"/>
    </source>
</evidence>
<feature type="compositionally biased region" description="Low complexity" evidence="9">
    <location>
        <begin position="433"/>
        <end position="443"/>
    </location>
</feature>
<gene>
    <name evidence="10" type="ORF">C7M84_003145</name>
</gene>
<evidence type="ECO:0000313" key="11">
    <source>
        <dbReference type="Proteomes" id="UP000283509"/>
    </source>
</evidence>
<evidence type="ECO:0000256" key="5">
    <source>
        <dbReference type="ARBA" id="ARBA00022490"/>
    </source>
</evidence>
<dbReference type="AlphaFoldDB" id="A0A423TNV3"/>
<dbReference type="PANTHER" id="PTHR21470:SF2">
    <property type="entry name" value="RAB6-INTERACTING GOLGIN"/>
    <property type="match status" value="1"/>
</dbReference>
<feature type="compositionally biased region" description="Basic and acidic residues" evidence="9">
    <location>
        <begin position="444"/>
        <end position="478"/>
    </location>
</feature>
<accession>A0A423TNV3</accession>
<protein>
    <recommendedName>
        <fullName evidence="4">RAB6-interacting golgin</fullName>
    </recommendedName>
</protein>
<dbReference type="EMBL" id="QCYY01001426">
    <property type="protein sequence ID" value="ROT78131.1"/>
    <property type="molecule type" value="Genomic_DNA"/>
</dbReference>
<evidence type="ECO:0000256" key="4">
    <source>
        <dbReference type="ARBA" id="ARBA00014130"/>
    </source>
</evidence>
<feature type="compositionally biased region" description="Low complexity" evidence="9">
    <location>
        <begin position="96"/>
        <end position="105"/>
    </location>
</feature>
<evidence type="ECO:0000313" key="10">
    <source>
        <dbReference type="EMBL" id="ROT78131.1"/>
    </source>
</evidence>
<sequence>MTSRVWTGFTDEDIINLQKGNGTQNAKVKKQTPPLRQAKLQGGAKQPPREKLGIVKMGKTPHSYTPIPPQARLSESKEQDYPSSSSPSSDHHSPEHLQSSSQSVSPTPPSPCKSPTGSHAKNVKIRVRENNSYELVSTNGTTTPDQLDNQSECEHLIEDKMDDGSGRGEGVTLEMFQKRQKMMEEQNRLRREMLAKAIADRSRRTQSEAQKLKQIQVELAKLDSLLSTDVSILRDQIEVASLEFSEAQKRYDKAEREFIEAKLQLFNKLEKKELLTEHLCRIIEANEQRKANKLSELMAKLEMVDVSAELPEPSPGEVLPQLASLDEITYTACTTLKDPKKTALTIQQIQAKNKGDIPKPTLKEEPQNEKGRKDMDDKQETQESVGKKENETVQENKVDSPREDDGGLKENSTERTRETNESQVQNQAESEKGSSAGESSNVESSEKDIDEKEIKKEGEEHTEKGMVEEAEKCPKDEQEASSLQSIPKGVGVKGET</sequence>
<evidence type="ECO:0000256" key="2">
    <source>
        <dbReference type="ARBA" id="ARBA00004555"/>
    </source>
</evidence>
<feature type="compositionally biased region" description="Basic and acidic residues" evidence="9">
    <location>
        <begin position="353"/>
        <end position="420"/>
    </location>
</feature>
<name>A0A423TNV3_PENVA</name>
<dbReference type="GO" id="GO:0005794">
    <property type="term" value="C:Golgi apparatus"/>
    <property type="evidence" value="ECO:0007669"/>
    <property type="project" value="UniProtKB-SubCell"/>
</dbReference>
<comment type="similarity">
    <text evidence="3">Belongs to the GORAB family.</text>
</comment>
<feature type="coiled-coil region" evidence="8">
    <location>
        <begin position="237"/>
        <end position="264"/>
    </location>
</feature>
<keyword evidence="11" id="KW-1185">Reference proteome</keyword>
<organism evidence="10 11">
    <name type="scientific">Penaeus vannamei</name>
    <name type="common">Whiteleg shrimp</name>
    <name type="synonym">Litopenaeus vannamei</name>
    <dbReference type="NCBI Taxonomy" id="6689"/>
    <lineage>
        <taxon>Eukaryota</taxon>
        <taxon>Metazoa</taxon>
        <taxon>Ecdysozoa</taxon>
        <taxon>Arthropoda</taxon>
        <taxon>Crustacea</taxon>
        <taxon>Multicrustacea</taxon>
        <taxon>Malacostraca</taxon>
        <taxon>Eumalacostraca</taxon>
        <taxon>Eucarida</taxon>
        <taxon>Decapoda</taxon>
        <taxon>Dendrobranchiata</taxon>
        <taxon>Penaeoidea</taxon>
        <taxon>Penaeidae</taxon>
        <taxon>Penaeus</taxon>
    </lineage>
</organism>
<reference evidence="10 11" key="2">
    <citation type="submission" date="2019-01" db="EMBL/GenBank/DDBJ databases">
        <title>The decoding of complex shrimp genome reveals the adaptation for benthos swimmer, frequently molting mechanism and breeding impact on genome.</title>
        <authorList>
            <person name="Sun Y."/>
            <person name="Gao Y."/>
            <person name="Yu Y."/>
        </authorList>
    </citation>
    <scope>NUCLEOTIDE SEQUENCE [LARGE SCALE GENOMIC DNA]</scope>
    <source>
        <tissue evidence="10">Muscle</tissue>
    </source>
</reference>
<feature type="region of interest" description="Disordered" evidence="9">
    <location>
        <begin position="17"/>
        <end position="129"/>
    </location>
</feature>
<dbReference type="OrthoDB" id="9909311at2759"/>
<keyword evidence="5" id="KW-0963">Cytoplasm</keyword>
<keyword evidence="7 8" id="KW-0175">Coiled coil</keyword>
<comment type="caution">
    <text evidence="10">The sequence shown here is derived from an EMBL/GenBank/DDBJ whole genome shotgun (WGS) entry which is preliminary data.</text>
</comment>
<feature type="region of interest" description="Disordered" evidence="9">
    <location>
        <begin position="351"/>
        <end position="496"/>
    </location>
</feature>
<evidence type="ECO:0000256" key="3">
    <source>
        <dbReference type="ARBA" id="ARBA00005599"/>
    </source>
</evidence>
<proteinExistence type="inferred from homology"/>
<dbReference type="InterPro" id="IPR007033">
    <property type="entry name" value="GORAB"/>
</dbReference>
<keyword evidence="6" id="KW-0333">Golgi apparatus</keyword>
<comment type="subcellular location">
    <subcellularLocation>
        <location evidence="1">Cytoplasm</location>
    </subcellularLocation>
    <subcellularLocation>
        <location evidence="2">Golgi apparatus</location>
    </subcellularLocation>
</comment>
<evidence type="ECO:0000256" key="1">
    <source>
        <dbReference type="ARBA" id="ARBA00004496"/>
    </source>
</evidence>
<evidence type="ECO:0000256" key="6">
    <source>
        <dbReference type="ARBA" id="ARBA00023034"/>
    </source>
</evidence>